<protein>
    <submittedName>
        <fullName evidence="2">Uncharacterized protein</fullName>
    </submittedName>
</protein>
<gene>
    <name evidence="2" type="ORF">mRhiFer1_008099</name>
</gene>
<organism evidence="2 3">
    <name type="scientific">Rhinolophus ferrumequinum</name>
    <name type="common">Greater horseshoe bat</name>
    <dbReference type="NCBI Taxonomy" id="59479"/>
    <lineage>
        <taxon>Eukaryota</taxon>
        <taxon>Metazoa</taxon>
        <taxon>Chordata</taxon>
        <taxon>Craniata</taxon>
        <taxon>Vertebrata</taxon>
        <taxon>Euteleostomi</taxon>
        <taxon>Mammalia</taxon>
        <taxon>Eutheria</taxon>
        <taxon>Laurasiatheria</taxon>
        <taxon>Chiroptera</taxon>
        <taxon>Yinpterochiroptera</taxon>
        <taxon>Rhinolophoidea</taxon>
        <taxon>Rhinolophidae</taxon>
        <taxon>Rhinolophinae</taxon>
        <taxon>Rhinolophus</taxon>
    </lineage>
</organism>
<evidence type="ECO:0000256" key="1">
    <source>
        <dbReference type="SAM" id="MobiDB-lite"/>
    </source>
</evidence>
<evidence type="ECO:0000313" key="2">
    <source>
        <dbReference type="EMBL" id="KAF6333322.1"/>
    </source>
</evidence>
<feature type="compositionally biased region" description="Pro residues" evidence="1">
    <location>
        <begin position="138"/>
        <end position="159"/>
    </location>
</feature>
<dbReference type="AlphaFoldDB" id="A0A7J7W7F0"/>
<feature type="region of interest" description="Disordered" evidence="1">
    <location>
        <begin position="135"/>
        <end position="159"/>
    </location>
</feature>
<reference evidence="2 3" key="1">
    <citation type="journal article" date="2020" name="Nature">
        <title>Six reference-quality genomes reveal evolution of bat adaptations.</title>
        <authorList>
            <person name="Jebb D."/>
            <person name="Huang Z."/>
            <person name="Pippel M."/>
            <person name="Hughes G.M."/>
            <person name="Lavrichenko K."/>
            <person name="Devanna P."/>
            <person name="Winkler S."/>
            <person name="Jermiin L.S."/>
            <person name="Skirmuntt E.C."/>
            <person name="Katzourakis A."/>
            <person name="Burkitt-Gray L."/>
            <person name="Ray D.A."/>
            <person name="Sullivan K.A.M."/>
            <person name="Roscito J.G."/>
            <person name="Kirilenko B.M."/>
            <person name="Davalos L.M."/>
            <person name="Corthals A.P."/>
            <person name="Power M.L."/>
            <person name="Jones G."/>
            <person name="Ransome R.D."/>
            <person name="Dechmann D.K.N."/>
            <person name="Locatelli A.G."/>
            <person name="Puechmaille S.J."/>
            <person name="Fedrigo O."/>
            <person name="Jarvis E.D."/>
            <person name="Hiller M."/>
            <person name="Vernes S.C."/>
            <person name="Myers E.W."/>
            <person name="Teeling E.C."/>
        </authorList>
    </citation>
    <scope>NUCLEOTIDE SEQUENCE [LARGE SCALE GENOMIC DNA]</scope>
    <source>
        <strain evidence="2">MRhiFer1</strain>
        <tissue evidence="2">Lung</tissue>
    </source>
</reference>
<sequence length="159" mass="17103">MGLGLLSVTQHSAFPSLQWGKAPPSPLSYPSSKCLSSSIYPPPPCRHSRWERPWDGKGRFMPPHWDSNELSPGCQGLYMMASVRGEGGVQTTLCPTGTHLPCHRLPRGALKPLPCSSLPWCCYWTPSQLSALATLNPPAGPPSPGPHYPSPSPCHPVAT</sequence>
<dbReference type="Proteomes" id="UP000585614">
    <property type="component" value="Unassembled WGS sequence"/>
</dbReference>
<evidence type="ECO:0000313" key="3">
    <source>
        <dbReference type="Proteomes" id="UP000585614"/>
    </source>
</evidence>
<proteinExistence type="predicted"/>
<name>A0A7J7W7F0_RHIFE</name>
<dbReference type="EMBL" id="JACAGC010000011">
    <property type="protein sequence ID" value="KAF6333322.1"/>
    <property type="molecule type" value="Genomic_DNA"/>
</dbReference>
<comment type="caution">
    <text evidence="2">The sequence shown here is derived from an EMBL/GenBank/DDBJ whole genome shotgun (WGS) entry which is preliminary data.</text>
</comment>
<accession>A0A7J7W7F0</accession>